<dbReference type="Gene3D" id="1.10.3730.20">
    <property type="match status" value="1"/>
</dbReference>
<accession>A0A3A3GM36</accession>
<reference evidence="7 8" key="1">
    <citation type="submission" date="2018-09" db="EMBL/GenBank/DDBJ databases">
        <title>Paenibacillus SK2017-BO5.</title>
        <authorList>
            <person name="Piskunova J.V."/>
            <person name="Dubiley S.A."/>
            <person name="Severinov K.V."/>
        </authorList>
    </citation>
    <scope>NUCLEOTIDE SEQUENCE [LARGE SCALE GENOMIC DNA]</scope>
    <source>
        <strain evidence="7 8">BO5</strain>
    </source>
</reference>
<dbReference type="InterPro" id="IPR037185">
    <property type="entry name" value="EmrE-like"/>
</dbReference>
<keyword evidence="4 6" id="KW-1133">Transmembrane helix</keyword>
<comment type="subcellular location">
    <subcellularLocation>
        <location evidence="1">Cell membrane</location>
        <topology evidence="1">Multi-pass membrane protein</topology>
    </subcellularLocation>
</comment>
<evidence type="ECO:0008006" key="9">
    <source>
        <dbReference type="Google" id="ProtNLM"/>
    </source>
</evidence>
<dbReference type="GO" id="GO:0005886">
    <property type="term" value="C:plasma membrane"/>
    <property type="evidence" value="ECO:0007669"/>
    <property type="project" value="UniProtKB-SubCell"/>
</dbReference>
<dbReference type="OrthoDB" id="513492at2"/>
<keyword evidence="2" id="KW-1003">Cell membrane</keyword>
<organism evidence="7 8">
    <name type="scientific">Paenibacillus thiaminolyticus</name>
    <name type="common">Bacillus thiaminolyticus</name>
    <dbReference type="NCBI Taxonomy" id="49283"/>
    <lineage>
        <taxon>Bacteria</taxon>
        <taxon>Bacillati</taxon>
        <taxon>Bacillota</taxon>
        <taxon>Bacilli</taxon>
        <taxon>Bacillales</taxon>
        <taxon>Paenibacillaceae</taxon>
        <taxon>Paenibacillus</taxon>
    </lineage>
</organism>
<evidence type="ECO:0000256" key="1">
    <source>
        <dbReference type="ARBA" id="ARBA00004651"/>
    </source>
</evidence>
<keyword evidence="3 6" id="KW-0812">Transmembrane</keyword>
<protein>
    <recommendedName>
        <fullName evidence="9">EamA family transporter</fullName>
    </recommendedName>
</protein>
<evidence type="ECO:0000313" key="7">
    <source>
        <dbReference type="EMBL" id="RJG24770.1"/>
    </source>
</evidence>
<dbReference type="GO" id="GO:0022857">
    <property type="term" value="F:transmembrane transporter activity"/>
    <property type="evidence" value="ECO:0007669"/>
    <property type="project" value="InterPro"/>
</dbReference>
<dbReference type="RefSeq" id="WP_119792457.1">
    <property type="nucleotide sequence ID" value="NZ_QYZD01000005.1"/>
</dbReference>
<gene>
    <name evidence="7" type="ORF">DQX05_07935</name>
</gene>
<evidence type="ECO:0000256" key="2">
    <source>
        <dbReference type="ARBA" id="ARBA00022475"/>
    </source>
</evidence>
<dbReference type="PANTHER" id="PTHR30561">
    <property type="entry name" value="SMR FAMILY PROTON-DEPENDENT DRUG EFFLUX TRANSPORTER SUGE"/>
    <property type="match status" value="1"/>
</dbReference>
<evidence type="ECO:0000256" key="3">
    <source>
        <dbReference type="ARBA" id="ARBA00022692"/>
    </source>
</evidence>
<feature type="transmembrane region" description="Helical" evidence="6">
    <location>
        <begin position="74"/>
        <end position="91"/>
    </location>
</feature>
<evidence type="ECO:0000256" key="4">
    <source>
        <dbReference type="ARBA" id="ARBA00022989"/>
    </source>
</evidence>
<sequence>MITYMLLSVALNIAAQITLKYGLNDIRLEGFSTESFWRLLSSAHIWFGAVLYVFSFFIYLFALSKGELGRVAPGAQALTIIGVFLSSIFLFCEPLTLTKLVGVLILVIGAIVIFI</sequence>
<proteinExistence type="predicted"/>
<evidence type="ECO:0000256" key="6">
    <source>
        <dbReference type="SAM" id="Phobius"/>
    </source>
</evidence>
<evidence type="ECO:0000313" key="8">
    <source>
        <dbReference type="Proteomes" id="UP000266177"/>
    </source>
</evidence>
<dbReference type="PANTHER" id="PTHR30561:SF9">
    <property type="entry name" value="4-AMINO-4-DEOXY-L-ARABINOSE-PHOSPHOUNDECAPRENOL FLIPPASE SUBUNIT ARNF-RELATED"/>
    <property type="match status" value="1"/>
</dbReference>
<name>A0A3A3GM36_PANTH</name>
<feature type="transmembrane region" description="Helical" evidence="6">
    <location>
        <begin position="39"/>
        <end position="62"/>
    </location>
</feature>
<dbReference type="EMBL" id="QYZD01000005">
    <property type="protein sequence ID" value="RJG24770.1"/>
    <property type="molecule type" value="Genomic_DNA"/>
</dbReference>
<dbReference type="AlphaFoldDB" id="A0A3A3GM36"/>
<comment type="caution">
    <text evidence="7">The sequence shown here is derived from an EMBL/GenBank/DDBJ whole genome shotgun (WGS) entry which is preliminary data.</text>
</comment>
<evidence type="ECO:0000256" key="5">
    <source>
        <dbReference type="ARBA" id="ARBA00023136"/>
    </source>
</evidence>
<dbReference type="Proteomes" id="UP000266177">
    <property type="component" value="Unassembled WGS sequence"/>
</dbReference>
<dbReference type="InterPro" id="IPR000390">
    <property type="entry name" value="Small_drug/metabolite_transptr"/>
</dbReference>
<dbReference type="SUPFAM" id="SSF103481">
    <property type="entry name" value="Multidrug resistance efflux transporter EmrE"/>
    <property type="match status" value="1"/>
</dbReference>
<feature type="transmembrane region" description="Helical" evidence="6">
    <location>
        <begin position="97"/>
        <end position="114"/>
    </location>
</feature>
<keyword evidence="5 6" id="KW-0472">Membrane</keyword>